<dbReference type="Proteomes" id="UP000504608">
    <property type="component" value="Unplaced"/>
</dbReference>
<evidence type="ECO:0000256" key="4">
    <source>
        <dbReference type="SAM" id="SignalP"/>
    </source>
</evidence>
<organism evidence="5 6">
    <name type="scientific">Cucurbita maxima</name>
    <name type="common">Pumpkin</name>
    <name type="synonym">Winter squash</name>
    <dbReference type="NCBI Taxonomy" id="3661"/>
    <lineage>
        <taxon>Eukaryota</taxon>
        <taxon>Viridiplantae</taxon>
        <taxon>Streptophyta</taxon>
        <taxon>Embryophyta</taxon>
        <taxon>Tracheophyta</taxon>
        <taxon>Spermatophyta</taxon>
        <taxon>Magnoliopsida</taxon>
        <taxon>eudicotyledons</taxon>
        <taxon>Gunneridae</taxon>
        <taxon>Pentapetalae</taxon>
        <taxon>rosids</taxon>
        <taxon>fabids</taxon>
        <taxon>Cucurbitales</taxon>
        <taxon>Cucurbitaceae</taxon>
        <taxon>Cucurbiteae</taxon>
        <taxon>Cucurbita</taxon>
    </lineage>
</organism>
<keyword evidence="3" id="KW-1133">Transmembrane helix</keyword>
<feature type="region of interest" description="Disordered" evidence="2">
    <location>
        <begin position="132"/>
        <end position="153"/>
    </location>
</feature>
<dbReference type="AlphaFoldDB" id="A0A6J1K6L4"/>
<feature type="compositionally biased region" description="Low complexity" evidence="2">
    <location>
        <begin position="142"/>
        <end position="151"/>
    </location>
</feature>
<dbReference type="KEGG" id="cmax:111492777"/>
<feature type="chain" id="PRO_5027058599" evidence="4">
    <location>
        <begin position="34"/>
        <end position="261"/>
    </location>
</feature>
<keyword evidence="4" id="KW-0732">Signal</keyword>
<reference evidence="6" key="1">
    <citation type="submission" date="2025-08" db="UniProtKB">
        <authorList>
            <consortium name="RefSeq"/>
        </authorList>
    </citation>
    <scope>IDENTIFICATION</scope>
    <source>
        <tissue evidence="6">Young leaves</tissue>
    </source>
</reference>
<dbReference type="PANTHER" id="PTHR37206">
    <property type="entry name" value="TRANSMEMBRANE PROTEIN"/>
    <property type="match status" value="1"/>
</dbReference>
<protein>
    <submittedName>
        <fullName evidence="6">Uncharacterized protein LOC111492777</fullName>
    </submittedName>
</protein>
<name>A0A6J1K6L4_CUCMA</name>
<dbReference type="RefSeq" id="XP_022997987.1">
    <property type="nucleotide sequence ID" value="XM_023142219.1"/>
</dbReference>
<feature type="transmembrane region" description="Helical" evidence="3">
    <location>
        <begin position="189"/>
        <end position="210"/>
    </location>
</feature>
<accession>A0A6J1K6L4</accession>
<evidence type="ECO:0000256" key="3">
    <source>
        <dbReference type="SAM" id="Phobius"/>
    </source>
</evidence>
<keyword evidence="5" id="KW-1185">Reference proteome</keyword>
<feature type="signal peptide" evidence="4">
    <location>
        <begin position="1"/>
        <end position="33"/>
    </location>
</feature>
<proteinExistence type="predicted"/>
<dbReference type="OrthoDB" id="1087988at2759"/>
<gene>
    <name evidence="6" type="primary">LOC111492777</name>
</gene>
<keyword evidence="3" id="KW-0472">Membrane</keyword>
<evidence type="ECO:0000256" key="1">
    <source>
        <dbReference type="SAM" id="Coils"/>
    </source>
</evidence>
<evidence type="ECO:0000256" key="2">
    <source>
        <dbReference type="SAM" id="MobiDB-lite"/>
    </source>
</evidence>
<evidence type="ECO:0000313" key="6">
    <source>
        <dbReference type="RefSeq" id="XP_022997987.1"/>
    </source>
</evidence>
<evidence type="ECO:0000313" key="5">
    <source>
        <dbReference type="Proteomes" id="UP000504608"/>
    </source>
</evidence>
<keyword evidence="1" id="KW-0175">Coiled coil</keyword>
<dbReference type="PANTHER" id="PTHR37206:SF1">
    <property type="entry name" value="TRANSMEMBRANE PROTEIN"/>
    <property type="match status" value="1"/>
</dbReference>
<keyword evidence="3" id="KW-0812">Transmembrane</keyword>
<dbReference type="GeneID" id="111492777"/>
<feature type="coiled-coil region" evidence="1">
    <location>
        <begin position="222"/>
        <end position="256"/>
    </location>
</feature>
<sequence length="261" mass="29796">MNASQGVFFGSLKLKLLSIFCLLQFFMLRRELAGHEARSVFDWENFHSLNSYHSYQSSSSSQQPKIQLKEWSMVGIRDSLPKDDFSVFPPSNHENLWLPSIEGNERGSPVSFQSNSPSSSFRSSQSSSSFSSFSLSDDETSHPQSPSPSDSQIRKSMAASRWMAFGVQILRSRIAAMTSTIWPNAARRTAVWLFSPAGRIGLLLTLWWLYKRLRQRRLRHSTEQLKMMIKEKDKKISQLLQQVAQLNRSMLSAQQKVLPSN</sequence>